<dbReference type="AlphaFoldDB" id="A0A9P6G2L8"/>
<dbReference type="EMBL" id="JAABOA010000235">
    <property type="protein sequence ID" value="KAF9585186.1"/>
    <property type="molecule type" value="Genomic_DNA"/>
</dbReference>
<gene>
    <name evidence="2" type="ORF">BGW38_003530</name>
</gene>
<feature type="compositionally biased region" description="Basic and acidic residues" evidence="1">
    <location>
        <begin position="689"/>
        <end position="699"/>
    </location>
</feature>
<feature type="compositionally biased region" description="Low complexity" evidence="1">
    <location>
        <begin position="139"/>
        <end position="156"/>
    </location>
</feature>
<proteinExistence type="predicted"/>
<feature type="compositionally biased region" description="Basic and acidic residues" evidence="1">
    <location>
        <begin position="94"/>
        <end position="104"/>
    </location>
</feature>
<feature type="compositionally biased region" description="Polar residues" evidence="1">
    <location>
        <begin position="114"/>
        <end position="123"/>
    </location>
</feature>
<sequence>MRSANQELLDACSNADLERVRKVLDATLVHPRISLDGQHTPPQPQFATAVEGVEEERGLQDRVDKGSLRIRSKHGQLGTESKGRTQPGVVVVVESDRESDDRSMESLGAGVGGSTTHQAQAANTRDRASPAMTEDIDTESQSSGEQPQPQQRGPRPLVSPPTPSFTRTSRSMIFQPRKRVKSDAEWKDAPSVSSLGGTAAAQDRASSTLSHQEPQLHMPWVDGRALTSALLAVCFRRDGFESPEAETIEESLSVPIVREILKYDSMLTAQSLGQAVLGVAYSRPNGSLKRAQQRRQHQQQQRQRQSRQEASTSSSASWNEASTATSGAFSSTSGSHGNSGGIGVMDLLLERVGPREWLKLIKCYLQRREFDDLAVVLERCPFKGTQLEDRDRGRSEIRGYQAASYQLQPTRELIAREAGICGMGTRLNQFTGRGIGQASYHVSSTLHESSRTVFTGSGTRFSHGFMLPRGGFRGIGGTGSMANNGGQVIDPPDPLTGNVEDFPSSLLRPLSTVSSLGSSPGSTAISERGYHHHGILPGQRIPRQHHQLSDDVTSSGNGHDNDFDGEADTSQEEEDEVFEGQDSNLALGGIGSCTTSYSRPGPGIAGIAIQVQAPDSILQQLFKMGLRFYCVSDLSISDSHHPMALQFRQQERINRLLIEFCMVPNFERFTGRGGSRGTTSPPASRRHREREASRHTQADKEYHAQVVQRFLYPATMHSNREYGSNPAISSFSAGASDSRVDISGSSPIPGSQNGSSFSDVNSLAYDEPASLLNLPNTFAGPYLTPSNRIQFILPPMQLGESFESIANASVQDSYDSSE</sequence>
<feature type="region of interest" description="Disordered" evidence="1">
    <location>
        <begin position="533"/>
        <end position="584"/>
    </location>
</feature>
<accession>A0A9P6G2L8</accession>
<feature type="region of interest" description="Disordered" evidence="1">
    <location>
        <begin position="51"/>
        <end position="211"/>
    </location>
</feature>
<feature type="compositionally biased region" description="Low complexity" evidence="1">
    <location>
        <begin position="298"/>
        <end position="336"/>
    </location>
</feature>
<name>A0A9P6G2L8_9FUNG</name>
<feature type="region of interest" description="Disordered" evidence="1">
    <location>
        <begin position="671"/>
        <end position="699"/>
    </location>
</feature>
<organism evidence="2 3">
    <name type="scientific">Lunasporangiospora selenospora</name>
    <dbReference type="NCBI Taxonomy" id="979761"/>
    <lineage>
        <taxon>Eukaryota</taxon>
        <taxon>Fungi</taxon>
        <taxon>Fungi incertae sedis</taxon>
        <taxon>Mucoromycota</taxon>
        <taxon>Mortierellomycotina</taxon>
        <taxon>Mortierellomycetes</taxon>
        <taxon>Mortierellales</taxon>
        <taxon>Mortierellaceae</taxon>
        <taxon>Lunasporangiospora</taxon>
    </lineage>
</organism>
<evidence type="ECO:0000256" key="1">
    <source>
        <dbReference type="SAM" id="MobiDB-lite"/>
    </source>
</evidence>
<dbReference type="OrthoDB" id="2414666at2759"/>
<dbReference type="Proteomes" id="UP000780801">
    <property type="component" value="Unassembled WGS sequence"/>
</dbReference>
<keyword evidence="3" id="KW-1185">Reference proteome</keyword>
<protein>
    <submittedName>
        <fullName evidence="2">Uncharacterized protein</fullName>
    </submittedName>
</protein>
<feature type="region of interest" description="Disordered" evidence="1">
    <location>
        <begin position="287"/>
        <end position="337"/>
    </location>
</feature>
<feature type="compositionally biased region" description="Basic and acidic residues" evidence="1">
    <location>
        <begin position="55"/>
        <end position="67"/>
    </location>
</feature>
<evidence type="ECO:0000313" key="2">
    <source>
        <dbReference type="EMBL" id="KAF9585186.1"/>
    </source>
</evidence>
<evidence type="ECO:0000313" key="3">
    <source>
        <dbReference type="Proteomes" id="UP000780801"/>
    </source>
</evidence>
<feature type="non-terminal residue" evidence="2">
    <location>
        <position position="818"/>
    </location>
</feature>
<feature type="compositionally biased region" description="Acidic residues" evidence="1">
    <location>
        <begin position="563"/>
        <end position="579"/>
    </location>
</feature>
<reference evidence="2" key="1">
    <citation type="journal article" date="2020" name="Fungal Divers.">
        <title>Resolving the Mortierellaceae phylogeny through synthesis of multi-gene phylogenetics and phylogenomics.</title>
        <authorList>
            <person name="Vandepol N."/>
            <person name="Liber J."/>
            <person name="Desiro A."/>
            <person name="Na H."/>
            <person name="Kennedy M."/>
            <person name="Barry K."/>
            <person name="Grigoriev I.V."/>
            <person name="Miller A.N."/>
            <person name="O'Donnell K."/>
            <person name="Stajich J.E."/>
            <person name="Bonito G."/>
        </authorList>
    </citation>
    <scope>NUCLEOTIDE SEQUENCE</scope>
    <source>
        <strain evidence="2">KOD1015</strain>
    </source>
</reference>
<comment type="caution">
    <text evidence="2">The sequence shown here is derived from an EMBL/GenBank/DDBJ whole genome shotgun (WGS) entry which is preliminary data.</text>
</comment>